<organism evidence="2">
    <name type="scientific">marine metagenome</name>
    <dbReference type="NCBI Taxonomy" id="408172"/>
    <lineage>
        <taxon>unclassified sequences</taxon>
        <taxon>metagenomes</taxon>
        <taxon>ecological metagenomes</taxon>
    </lineage>
</organism>
<dbReference type="InterPro" id="IPR036514">
    <property type="entry name" value="SGNH_hydro_sf"/>
</dbReference>
<sequence length="288" mass="30752">VVAKRWAAAALALLLTAEACGVDISGVGEASWPSYPDEPATTAASPDGRDVRRTPTVEYPLRVTSIGDSVAFDADPGIRAALESTGRVIVMNRSYGGVGLLRPQFDGYLTETMDGNPEVVVVMLGGWDLGEASTDPVGYRRRVDQVLDVLVAEGVLVVWLGMPPTPPDEGLEEARVIINELFEEAAAVRPDVDYRSTDALLGGPDGRFRRVLPGLDSRPAQVRKVREGHDDGHLCQAGAALIGDLVYAAVGSHHPLPRRALGWWEAGWTDDERYDDPPGGCSADGSVE</sequence>
<evidence type="ECO:0000313" key="2">
    <source>
        <dbReference type="EMBL" id="SVA47248.1"/>
    </source>
</evidence>
<reference evidence="2" key="1">
    <citation type="submission" date="2018-05" db="EMBL/GenBank/DDBJ databases">
        <authorList>
            <person name="Lanie J.A."/>
            <person name="Ng W.-L."/>
            <person name="Kazmierczak K.M."/>
            <person name="Andrzejewski T.M."/>
            <person name="Davidsen T.M."/>
            <person name="Wayne K.J."/>
            <person name="Tettelin H."/>
            <person name="Glass J.I."/>
            <person name="Rusch D."/>
            <person name="Podicherti R."/>
            <person name="Tsui H.-C.T."/>
            <person name="Winkler M.E."/>
        </authorList>
    </citation>
    <scope>NUCLEOTIDE SEQUENCE</scope>
</reference>
<dbReference type="Pfam" id="PF04311">
    <property type="entry name" value="DUF459"/>
    <property type="match status" value="1"/>
</dbReference>
<name>A0A381W5M2_9ZZZZ</name>
<gene>
    <name evidence="2" type="ORF">METZ01_LOCUS100102</name>
</gene>
<feature type="region of interest" description="Disordered" evidence="1">
    <location>
        <begin position="31"/>
        <end position="53"/>
    </location>
</feature>
<accession>A0A381W5M2</accession>
<evidence type="ECO:0000256" key="1">
    <source>
        <dbReference type="SAM" id="MobiDB-lite"/>
    </source>
</evidence>
<feature type="non-terminal residue" evidence="2">
    <location>
        <position position="1"/>
    </location>
</feature>
<protein>
    <recommendedName>
        <fullName evidence="3">SGNH hydrolase-type esterase domain-containing protein</fullName>
    </recommendedName>
</protein>
<dbReference type="SUPFAM" id="SSF52266">
    <property type="entry name" value="SGNH hydrolase"/>
    <property type="match status" value="1"/>
</dbReference>
<dbReference type="InterPro" id="IPR007407">
    <property type="entry name" value="DUF459"/>
</dbReference>
<proteinExistence type="predicted"/>
<dbReference type="EMBL" id="UINC01010639">
    <property type="protein sequence ID" value="SVA47248.1"/>
    <property type="molecule type" value="Genomic_DNA"/>
</dbReference>
<evidence type="ECO:0008006" key="3">
    <source>
        <dbReference type="Google" id="ProtNLM"/>
    </source>
</evidence>
<dbReference type="AlphaFoldDB" id="A0A381W5M2"/>
<dbReference type="Gene3D" id="3.40.50.1110">
    <property type="entry name" value="SGNH hydrolase"/>
    <property type="match status" value="1"/>
</dbReference>